<dbReference type="Gene3D" id="3.30.465.10">
    <property type="match status" value="1"/>
</dbReference>
<dbReference type="CDD" id="cd04590">
    <property type="entry name" value="CBS_pair_CorC_HlyC_assoc"/>
    <property type="match status" value="1"/>
</dbReference>
<dbReference type="PANTHER" id="PTHR22777">
    <property type="entry name" value="HEMOLYSIN-RELATED"/>
    <property type="match status" value="1"/>
</dbReference>
<dbReference type="InterPro" id="IPR016169">
    <property type="entry name" value="FAD-bd_PCMH_sub2"/>
</dbReference>
<dbReference type="InterPro" id="IPR054115">
    <property type="entry name" value="CorC_N"/>
</dbReference>
<evidence type="ECO:0000256" key="4">
    <source>
        <dbReference type="ARBA" id="ARBA00022842"/>
    </source>
</evidence>
<dbReference type="InterPro" id="IPR000644">
    <property type="entry name" value="CBS_dom"/>
</dbReference>
<evidence type="ECO:0000259" key="10">
    <source>
        <dbReference type="PROSITE" id="PS51371"/>
    </source>
</evidence>
<keyword evidence="3" id="KW-0677">Repeat</keyword>
<organism evidence="11 12">
    <name type="scientific">Denitromonas halophila</name>
    <dbReference type="NCBI Taxonomy" id="1629404"/>
    <lineage>
        <taxon>Bacteria</taxon>
        <taxon>Pseudomonadati</taxon>
        <taxon>Pseudomonadota</taxon>
        <taxon>Betaproteobacteria</taxon>
        <taxon>Rhodocyclales</taxon>
        <taxon>Zoogloeaceae</taxon>
        <taxon>Denitromonas</taxon>
    </lineage>
</organism>
<dbReference type="InterPro" id="IPR005170">
    <property type="entry name" value="Transptr-assoc_dom"/>
</dbReference>
<evidence type="ECO:0000256" key="3">
    <source>
        <dbReference type="ARBA" id="ARBA00022737"/>
    </source>
</evidence>
<gene>
    <name evidence="11" type="ORF">FHP89_18610</name>
</gene>
<comment type="caution">
    <text evidence="11">The sequence shown here is derived from an EMBL/GenBank/DDBJ whole genome shotgun (WGS) entry which is preliminary data.</text>
</comment>
<keyword evidence="2" id="KW-0813">Transport</keyword>
<comment type="function">
    <text evidence="7">Plays a role in the transport of magnesium and cobalt ions.</text>
</comment>
<sequence>MDNPPSRPSLLDRLSALLSPEPEDRDELIGLLHSAFERNLLDADALSIIEGALQVSDMQVREVMVPRAQMDIVQLDSPIDAIANVVIDTAHSRFPAVGENRDDVVGILMAKDLLRYFAGRELDVRDMLRPAVFVPESKRLNVLLREFRVSRNHMAIVVDEYGGVAGLVTIEDVLEQIVGDIEDEFDFDEVEDNIRLDQQGRYRVKATTEIEDFNEAFDRDFSEEDCDTIGGLVIRHLGRLPKRGEVVNIEGLRIQVLRADSRRVHTLQVEAAPKPVSTES</sequence>
<dbReference type="SUPFAM" id="SSF54631">
    <property type="entry name" value="CBS-domain pair"/>
    <property type="match status" value="1"/>
</dbReference>
<dbReference type="GO" id="GO:0005886">
    <property type="term" value="C:plasma membrane"/>
    <property type="evidence" value="ECO:0007669"/>
    <property type="project" value="TreeGrafter"/>
</dbReference>
<dbReference type="Pfam" id="PF03471">
    <property type="entry name" value="CorC_HlyC"/>
    <property type="match status" value="1"/>
</dbReference>
<evidence type="ECO:0000313" key="11">
    <source>
        <dbReference type="EMBL" id="TVO72293.1"/>
    </source>
</evidence>
<dbReference type="Pfam" id="PF21917">
    <property type="entry name" value="NMB0537_N"/>
    <property type="match status" value="1"/>
</dbReference>
<dbReference type="PANTHER" id="PTHR22777:SF27">
    <property type="entry name" value="MAGNESIUM AND COBALT EFFLUX PROTEIN CORC"/>
    <property type="match status" value="1"/>
</dbReference>
<evidence type="ECO:0000256" key="1">
    <source>
        <dbReference type="ARBA" id="ARBA00006337"/>
    </source>
</evidence>
<keyword evidence="5 9" id="KW-0129">CBS domain</keyword>
<keyword evidence="4" id="KW-0460">Magnesium</keyword>
<evidence type="ECO:0000256" key="9">
    <source>
        <dbReference type="PROSITE-ProRule" id="PRU00703"/>
    </source>
</evidence>
<feature type="domain" description="CBS" evidence="10">
    <location>
        <begin position="127"/>
        <end position="184"/>
    </location>
</feature>
<dbReference type="AlphaFoldDB" id="A0A558EWK1"/>
<dbReference type="InterPro" id="IPR046342">
    <property type="entry name" value="CBS_dom_sf"/>
</dbReference>
<dbReference type="InterPro" id="IPR044751">
    <property type="entry name" value="Ion_transp-like_CBS"/>
</dbReference>
<accession>A0A558EWK1</accession>
<dbReference type="GO" id="GO:0050660">
    <property type="term" value="F:flavin adenine dinucleotide binding"/>
    <property type="evidence" value="ECO:0007669"/>
    <property type="project" value="InterPro"/>
</dbReference>
<dbReference type="EMBL" id="VMNI01000021">
    <property type="protein sequence ID" value="TVO72293.1"/>
    <property type="molecule type" value="Genomic_DNA"/>
</dbReference>
<proteinExistence type="inferred from homology"/>
<comment type="similarity">
    <text evidence="1">Belongs to the UPF0053 family.</text>
</comment>
<feature type="domain" description="CBS" evidence="10">
    <location>
        <begin position="64"/>
        <end position="124"/>
    </location>
</feature>
<evidence type="ECO:0000256" key="8">
    <source>
        <dbReference type="ARBA" id="ARBA00040729"/>
    </source>
</evidence>
<evidence type="ECO:0000256" key="7">
    <source>
        <dbReference type="ARBA" id="ARBA00037273"/>
    </source>
</evidence>
<dbReference type="SMART" id="SM00116">
    <property type="entry name" value="CBS"/>
    <property type="match status" value="2"/>
</dbReference>
<keyword evidence="6" id="KW-0170">Cobalt</keyword>
<evidence type="ECO:0000313" key="12">
    <source>
        <dbReference type="Proteomes" id="UP000318349"/>
    </source>
</evidence>
<dbReference type="SUPFAM" id="SSF56176">
    <property type="entry name" value="FAD-binding/transporter-associated domain-like"/>
    <property type="match status" value="1"/>
</dbReference>
<dbReference type="FunFam" id="3.10.580.10:FF:000002">
    <property type="entry name" value="Magnesium/cobalt efflux protein CorC"/>
    <property type="match status" value="1"/>
</dbReference>
<name>A0A558EWK1_9RHOO</name>
<dbReference type="Proteomes" id="UP000318349">
    <property type="component" value="Unassembled WGS sequence"/>
</dbReference>
<reference evidence="11 12" key="1">
    <citation type="submission" date="2019-07" db="EMBL/GenBank/DDBJ databases">
        <title>The pathways for chlorine oxyanion respiration interact through the shared metabolite chlorate.</title>
        <authorList>
            <person name="Barnum T.P."/>
            <person name="Cheng Y."/>
            <person name="Hill K.A."/>
            <person name="Lucas L.N."/>
            <person name="Carlson H.K."/>
            <person name="Coates J.D."/>
        </authorList>
    </citation>
    <scope>NUCLEOTIDE SEQUENCE [LARGE SCALE GENOMIC DNA]</scope>
    <source>
        <strain evidence="11 12">SFB-1</strain>
    </source>
</reference>
<evidence type="ECO:0000256" key="2">
    <source>
        <dbReference type="ARBA" id="ARBA00022448"/>
    </source>
</evidence>
<dbReference type="InterPro" id="IPR036318">
    <property type="entry name" value="FAD-bd_PCMH-like_sf"/>
</dbReference>
<dbReference type="PROSITE" id="PS51371">
    <property type="entry name" value="CBS"/>
    <property type="match status" value="2"/>
</dbReference>
<dbReference type="Pfam" id="PF00571">
    <property type="entry name" value="CBS"/>
    <property type="match status" value="2"/>
</dbReference>
<dbReference type="Gene3D" id="3.10.580.10">
    <property type="entry name" value="CBS-domain"/>
    <property type="match status" value="1"/>
</dbReference>
<evidence type="ECO:0000256" key="5">
    <source>
        <dbReference type="ARBA" id="ARBA00023122"/>
    </source>
</evidence>
<evidence type="ECO:0000256" key="6">
    <source>
        <dbReference type="ARBA" id="ARBA00023285"/>
    </source>
</evidence>
<dbReference type="SMART" id="SM01091">
    <property type="entry name" value="CorC_HlyC"/>
    <property type="match status" value="1"/>
</dbReference>
<protein>
    <recommendedName>
        <fullName evidence="8">Magnesium and cobalt efflux protein CorC</fullName>
    </recommendedName>
</protein>